<name>A0AA37U5A5_9RHOB</name>
<organism evidence="3 4">
    <name type="scientific">Cypionkella aquatica</name>
    <dbReference type="NCBI Taxonomy" id="1756042"/>
    <lineage>
        <taxon>Bacteria</taxon>
        <taxon>Pseudomonadati</taxon>
        <taxon>Pseudomonadota</taxon>
        <taxon>Alphaproteobacteria</taxon>
        <taxon>Rhodobacterales</taxon>
        <taxon>Paracoccaceae</taxon>
        <taxon>Cypionkella</taxon>
    </lineage>
</organism>
<protein>
    <submittedName>
        <fullName evidence="3">Heat-shock protein Hsp15</fullName>
    </submittedName>
</protein>
<keyword evidence="4" id="KW-1185">Reference proteome</keyword>
<proteinExistence type="predicted"/>
<dbReference type="InterPro" id="IPR002942">
    <property type="entry name" value="S4_RNA-bd"/>
</dbReference>
<reference evidence="3 4" key="1">
    <citation type="journal article" date="2014" name="Int. J. Syst. Evol. Microbiol.">
        <title>Complete genome sequence of Corynebacterium casei LMG S-19264T (=DSM 44701T), isolated from a smear-ripened cheese.</title>
        <authorList>
            <consortium name="US DOE Joint Genome Institute (JGI-PGF)"/>
            <person name="Walter F."/>
            <person name="Albersmeier A."/>
            <person name="Kalinowski J."/>
            <person name="Ruckert C."/>
        </authorList>
    </citation>
    <scope>NUCLEOTIDE SEQUENCE [LARGE SCALE GENOMIC DNA]</scope>
    <source>
        <strain evidence="3 4">NBRC 111766</strain>
    </source>
</reference>
<feature type="domain" description="RNA-binding S4" evidence="2">
    <location>
        <begin position="1"/>
        <end position="63"/>
    </location>
</feature>
<comment type="caution">
    <text evidence="3">The sequence shown here is derived from an EMBL/GenBank/DDBJ whole genome shotgun (WGS) entry which is preliminary data.</text>
</comment>
<evidence type="ECO:0000313" key="3">
    <source>
        <dbReference type="EMBL" id="GLS87924.1"/>
    </source>
</evidence>
<sequence length="90" mass="10125">MRLDKWLFAARFFKNRELASEVIESGHLRLNGQRCKKPGHAVMAGDTLTFPQGRAIRVIRVLALSDRRGPAEEAQQLYHDLAPTADAPLE</sequence>
<dbReference type="EMBL" id="BSPP01000010">
    <property type="protein sequence ID" value="GLS87924.1"/>
    <property type="molecule type" value="Genomic_DNA"/>
</dbReference>
<evidence type="ECO:0000259" key="2">
    <source>
        <dbReference type="SMART" id="SM00363"/>
    </source>
</evidence>
<evidence type="ECO:0000256" key="1">
    <source>
        <dbReference type="PROSITE-ProRule" id="PRU00182"/>
    </source>
</evidence>
<dbReference type="SUPFAM" id="SSF55174">
    <property type="entry name" value="Alpha-L RNA-binding motif"/>
    <property type="match status" value="1"/>
</dbReference>
<dbReference type="AlphaFoldDB" id="A0AA37U5A5"/>
<dbReference type="Pfam" id="PF01479">
    <property type="entry name" value="S4"/>
    <property type="match status" value="1"/>
</dbReference>
<dbReference type="Proteomes" id="UP001157355">
    <property type="component" value="Unassembled WGS sequence"/>
</dbReference>
<dbReference type="PROSITE" id="PS50889">
    <property type="entry name" value="S4"/>
    <property type="match status" value="1"/>
</dbReference>
<dbReference type="CDD" id="cd00165">
    <property type="entry name" value="S4"/>
    <property type="match status" value="1"/>
</dbReference>
<dbReference type="GO" id="GO:0003723">
    <property type="term" value="F:RNA binding"/>
    <property type="evidence" value="ECO:0007669"/>
    <property type="project" value="UniProtKB-KW"/>
</dbReference>
<evidence type="ECO:0000313" key="4">
    <source>
        <dbReference type="Proteomes" id="UP001157355"/>
    </source>
</evidence>
<keyword evidence="1" id="KW-0694">RNA-binding</keyword>
<dbReference type="Gene3D" id="3.10.290.10">
    <property type="entry name" value="RNA-binding S4 domain"/>
    <property type="match status" value="1"/>
</dbReference>
<dbReference type="InterPro" id="IPR036986">
    <property type="entry name" value="S4_RNA-bd_sf"/>
</dbReference>
<dbReference type="SMART" id="SM00363">
    <property type="entry name" value="S4"/>
    <property type="match status" value="1"/>
</dbReference>
<gene>
    <name evidence="3" type="ORF">GCM10010873_28980</name>
</gene>
<accession>A0AA37U5A5</accession>